<dbReference type="Pfam" id="PF13532">
    <property type="entry name" value="2OG-FeII_Oxy_2"/>
    <property type="match status" value="1"/>
</dbReference>
<keyword evidence="11" id="KW-1185">Reference proteome</keyword>
<keyword evidence="2" id="KW-0479">Metal-binding</keyword>
<dbReference type="InterPro" id="IPR037151">
    <property type="entry name" value="AlkB-like_sf"/>
</dbReference>
<dbReference type="GO" id="GO:0016787">
    <property type="term" value="F:hydrolase activity"/>
    <property type="evidence" value="ECO:0007669"/>
    <property type="project" value="UniProtKB-ARBA"/>
</dbReference>
<evidence type="ECO:0000256" key="5">
    <source>
        <dbReference type="ARBA" id="ARBA00022964"/>
    </source>
</evidence>
<dbReference type="PANTHER" id="PTHR31212">
    <property type="entry name" value="ALPHA-KETOGLUTARATE-DEPENDENT DIOXYGENASE ALKB HOMOLOG 3"/>
    <property type="match status" value="1"/>
</dbReference>
<keyword evidence="3" id="KW-0227">DNA damage</keyword>
<evidence type="ECO:0000259" key="9">
    <source>
        <dbReference type="PROSITE" id="PS51471"/>
    </source>
</evidence>
<evidence type="ECO:0000256" key="3">
    <source>
        <dbReference type="ARBA" id="ARBA00022763"/>
    </source>
</evidence>
<comment type="caution">
    <text evidence="10">The sequence shown here is derived from an EMBL/GenBank/DDBJ whole genome shotgun (WGS) entry which is preliminary data.</text>
</comment>
<dbReference type="PROSITE" id="PS51471">
    <property type="entry name" value="FE2OG_OXY"/>
    <property type="match status" value="1"/>
</dbReference>
<dbReference type="Gene3D" id="2.60.120.590">
    <property type="entry name" value="Alpha-ketoglutarate-dependent dioxygenase AlkB-like"/>
    <property type="match status" value="1"/>
</dbReference>
<evidence type="ECO:0000256" key="1">
    <source>
        <dbReference type="ARBA" id="ARBA00001954"/>
    </source>
</evidence>
<keyword evidence="7" id="KW-0408">Iron</keyword>
<dbReference type="PANTHER" id="PTHR31212:SF4">
    <property type="entry name" value="ALPHA-KETOGLUTARATE-DEPENDENT DIOXYGENASE ALKB HOMOLOG 3"/>
    <property type="match status" value="1"/>
</dbReference>
<dbReference type="InterPro" id="IPR032854">
    <property type="entry name" value="ALKBH3"/>
</dbReference>
<dbReference type="GO" id="GO:0032451">
    <property type="term" value="F:demethylase activity"/>
    <property type="evidence" value="ECO:0007669"/>
    <property type="project" value="UniProtKB-ARBA"/>
</dbReference>
<feature type="domain" description="Fe2OG dioxygenase" evidence="9">
    <location>
        <begin position="96"/>
        <end position="193"/>
    </location>
</feature>
<evidence type="ECO:0000256" key="8">
    <source>
        <dbReference type="ARBA" id="ARBA00023204"/>
    </source>
</evidence>
<dbReference type="GO" id="GO:0046872">
    <property type="term" value="F:metal ion binding"/>
    <property type="evidence" value="ECO:0007669"/>
    <property type="project" value="UniProtKB-KW"/>
</dbReference>
<keyword evidence="5 10" id="KW-0223">Dioxygenase</keyword>
<dbReference type="Proteomes" id="UP000571701">
    <property type="component" value="Unassembled WGS sequence"/>
</dbReference>
<accession>A0A7W2FMT7</accession>
<dbReference type="AlphaFoldDB" id="A0A7W2FMT7"/>
<dbReference type="GO" id="GO:0140097">
    <property type="term" value="F:catalytic activity, acting on DNA"/>
    <property type="evidence" value="ECO:0007669"/>
    <property type="project" value="UniProtKB-ARBA"/>
</dbReference>
<proteinExistence type="predicted"/>
<organism evidence="10 11">
    <name type="scientific">Vibrio marinisediminis</name>
    <dbReference type="NCBI Taxonomy" id="2758441"/>
    <lineage>
        <taxon>Bacteria</taxon>
        <taxon>Pseudomonadati</taxon>
        <taxon>Pseudomonadota</taxon>
        <taxon>Gammaproteobacteria</taxon>
        <taxon>Vibrionales</taxon>
        <taxon>Vibrionaceae</taxon>
        <taxon>Vibrio</taxon>
    </lineage>
</organism>
<dbReference type="InterPro" id="IPR027450">
    <property type="entry name" value="AlkB-like"/>
</dbReference>
<protein>
    <submittedName>
        <fullName evidence="10">Alpha-ketoglutarate-dependent dioxygenase AlkB</fullName>
    </submittedName>
</protein>
<keyword evidence="8" id="KW-0234">DNA repair</keyword>
<dbReference type="EMBL" id="JACFYF010000001">
    <property type="protein sequence ID" value="MBA5760997.1"/>
    <property type="molecule type" value="Genomic_DNA"/>
</dbReference>
<gene>
    <name evidence="10" type="ORF">H2O73_01480</name>
</gene>
<keyword evidence="6" id="KW-0560">Oxidoreductase</keyword>
<keyword evidence="4" id="KW-0460">Magnesium</keyword>
<dbReference type="GO" id="GO:0006307">
    <property type="term" value="P:DNA alkylation repair"/>
    <property type="evidence" value="ECO:0007669"/>
    <property type="project" value="InterPro"/>
</dbReference>
<dbReference type="SUPFAM" id="SSF51197">
    <property type="entry name" value="Clavaminate synthase-like"/>
    <property type="match status" value="1"/>
</dbReference>
<evidence type="ECO:0000313" key="11">
    <source>
        <dbReference type="Proteomes" id="UP000571701"/>
    </source>
</evidence>
<evidence type="ECO:0000256" key="4">
    <source>
        <dbReference type="ARBA" id="ARBA00022842"/>
    </source>
</evidence>
<reference evidence="10 11" key="1">
    <citation type="submission" date="2020-07" db="EMBL/GenBank/DDBJ databases">
        <title>Vibrio marinisediminis sp. nov., isolated from marine sediment.</title>
        <authorList>
            <person name="Ji X."/>
        </authorList>
    </citation>
    <scope>NUCLEOTIDE SEQUENCE [LARGE SCALE GENOMIC DNA]</scope>
    <source>
        <strain evidence="10 11">404</strain>
    </source>
</reference>
<name>A0A7W2FMT7_9VIBR</name>
<evidence type="ECO:0000256" key="2">
    <source>
        <dbReference type="ARBA" id="ARBA00022723"/>
    </source>
</evidence>
<sequence>MVAFPQWQNIEHGKVLYLEGFLSQQEADKLYHFMYNKMPWRQESIVLFGRDVLQPRLQAWFSEHAYQYSGLLLQPNPMPQPISALKTKCEQICGQTFNSVLLNLYRDGQDYMGWHQDNEKELGHSPIIASISLGAERKFTLKHKDNKQKLDYKLSHGSLFVMAGEIQHYWKHALPKTKLVSEPRVNLTFRYIKGN</sequence>
<dbReference type="RefSeq" id="WP_182105818.1">
    <property type="nucleotide sequence ID" value="NZ_JACFYF010000001.1"/>
</dbReference>
<dbReference type="InterPro" id="IPR005123">
    <property type="entry name" value="Oxoglu/Fe-dep_dioxygenase_dom"/>
</dbReference>
<evidence type="ECO:0000313" key="10">
    <source>
        <dbReference type="EMBL" id="MBA5760997.1"/>
    </source>
</evidence>
<evidence type="ECO:0000256" key="7">
    <source>
        <dbReference type="ARBA" id="ARBA00023004"/>
    </source>
</evidence>
<dbReference type="GO" id="GO:0051213">
    <property type="term" value="F:dioxygenase activity"/>
    <property type="evidence" value="ECO:0007669"/>
    <property type="project" value="UniProtKB-KW"/>
</dbReference>
<evidence type="ECO:0000256" key="6">
    <source>
        <dbReference type="ARBA" id="ARBA00023002"/>
    </source>
</evidence>
<dbReference type="FunFam" id="2.60.120.590:FF:000004">
    <property type="entry name" value="DNA oxidative demethylase ALKBH2"/>
    <property type="match status" value="1"/>
</dbReference>
<comment type="cofactor">
    <cofactor evidence="1">
        <name>Fe(2+)</name>
        <dbReference type="ChEBI" id="CHEBI:29033"/>
    </cofactor>
</comment>
<dbReference type="GO" id="GO:0016705">
    <property type="term" value="F:oxidoreductase activity, acting on paired donors, with incorporation or reduction of molecular oxygen"/>
    <property type="evidence" value="ECO:0007669"/>
    <property type="project" value="UniProtKB-ARBA"/>
</dbReference>